<evidence type="ECO:0000256" key="3">
    <source>
        <dbReference type="ARBA" id="ARBA00023004"/>
    </source>
</evidence>
<dbReference type="SUPFAM" id="SSF52833">
    <property type="entry name" value="Thioredoxin-like"/>
    <property type="match status" value="1"/>
</dbReference>
<evidence type="ECO:0000259" key="6">
    <source>
        <dbReference type="Pfam" id="PF00462"/>
    </source>
</evidence>
<dbReference type="GO" id="GO:0005829">
    <property type="term" value="C:cytosol"/>
    <property type="evidence" value="ECO:0007669"/>
    <property type="project" value="TreeGrafter"/>
</dbReference>
<evidence type="ECO:0000313" key="8">
    <source>
        <dbReference type="Proteomes" id="UP001162131"/>
    </source>
</evidence>
<dbReference type="FunFam" id="3.40.30.10:FF:000005">
    <property type="entry name" value="Glutaredoxin 5"/>
    <property type="match status" value="1"/>
</dbReference>
<evidence type="ECO:0000256" key="2">
    <source>
        <dbReference type="ARBA" id="ARBA00022723"/>
    </source>
</evidence>
<keyword evidence="3" id="KW-0408">Iron</keyword>
<gene>
    <name evidence="7" type="ORF">BSTOLATCC_MIC20936</name>
</gene>
<name>A0AAU9J3E4_9CILI</name>
<dbReference type="PROSITE" id="PS51354">
    <property type="entry name" value="GLUTAREDOXIN_2"/>
    <property type="match status" value="1"/>
</dbReference>
<dbReference type="GO" id="GO:0046872">
    <property type="term" value="F:metal ion binding"/>
    <property type="evidence" value="ECO:0007669"/>
    <property type="project" value="UniProtKB-KW"/>
</dbReference>
<dbReference type="GO" id="GO:0005634">
    <property type="term" value="C:nucleus"/>
    <property type="evidence" value="ECO:0007669"/>
    <property type="project" value="TreeGrafter"/>
</dbReference>
<reference evidence="7" key="1">
    <citation type="submission" date="2021-09" db="EMBL/GenBank/DDBJ databases">
        <authorList>
            <consortium name="AG Swart"/>
            <person name="Singh M."/>
            <person name="Singh A."/>
            <person name="Seah K."/>
            <person name="Emmerich C."/>
        </authorList>
    </citation>
    <scope>NUCLEOTIDE SEQUENCE</scope>
    <source>
        <strain evidence="7">ATCC30299</strain>
    </source>
</reference>
<dbReference type="InterPro" id="IPR004480">
    <property type="entry name" value="Monothiol_GRX-rel"/>
</dbReference>
<keyword evidence="8" id="KW-1185">Reference proteome</keyword>
<evidence type="ECO:0000256" key="1">
    <source>
        <dbReference type="ARBA" id="ARBA00022714"/>
    </source>
</evidence>
<sequence length="148" mass="17318">MLAKYSLKFFRIQPYRLFSNIDESSDPDFLPKSKAAESAHEFIDRIVKANKVVLFMKGTPDSPQCGFSNYVVQALKYYRVENYQAVNVLEDPEVREEIKKYSDWPTLPQLYINQEFVGGCDIITDMHQKGTLMEFFEKNDVVKKQKEE</sequence>
<dbReference type="GO" id="GO:0006879">
    <property type="term" value="P:intracellular iron ion homeostasis"/>
    <property type="evidence" value="ECO:0007669"/>
    <property type="project" value="TreeGrafter"/>
</dbReference>
<organism evidence="7 8">
    <name type="scientific">Blepharisma stoltei</name>
    <dbReference type="NCBI Taxonomy" id="1481888"/>
    <lineage>
        <taxon>Eukaryota</taxon>
        <taxon>Sar</taxon>
        <taxon>Alveolata</taxon>
        <taxon>Ciliophora</taxon>
        <taxon>Postciliodesmatophora</taxon>
        <taxon>Heterotrichea</taxon>
        <taxon>Heterotrichida</taxon>
        <taxon>Blepharismidae</taxon>
        <taxon>Blepharisma</taxon>
    </lineage>
</organism>
<comment type="caution">
    <text evidence="7">The sequence shown here is derived from an EMBL/GenBank/DDBJ whole genome shotgun (WGS) entry which is preliminary data.</text>
</comment>
<dbReference type="PANTHER" id="PTHR10293:SF73">
    <property type="entry name" value="GLUTAREDOXIN-3"/>
    <property type="match status" value="1"/>
</dbReference>
<accession>A0AAU9J3E4</accession>
<evidence type="ECO:0000256" key="5">
    <source>
        <dbReference type="ARBA" id="ARBA00023284"/>
    </source>
</evidence>
<dbReference type="AlphaFoldDB" id="A0AAU9J3E4"/>
<dbReference type="CDD" id="cd03028">
    <property type="entry name" value="GRX_PICOT_like"/>
    <property type="match status" value="1"/>
</dbReference>
<dbReference type="EMBL" id="CAJZBQ010000020">
    <property type="protein sequence ID" value="CAG9318462.1"/>
    <property type="molecule type" value="Genomic_DNA"/>
</dbReference>
<dbReference type="Proteomes" id="UP001162131">
    <property type="component" value="Unassembled WGS sequence"/>
</dbReference>
<evidence type="ECO:0000256" key="4">
    <source>
        <dbReference type="ARBA" id="ARBA00023014"/>
    </source>
</evidence>
<keyword evidence="2" id="KW-0479">Metal-binding</keyword>
<evidence type="ECO:0000313" key="7">
    <source>
        <dbReference type="EMBL" id="CAG9318462.1"/>
    </source>
</evidence>
<dbReference type="InterPro" id="IPR002109">
    <property type="entry name" value="Glutaredoxin"/>
</dbReference>
<keyword evidence="5" id="KW-0676">Redox-active center</keyword>
<dbReference type="Pfam" id="PF00462">
    <property type="entry name" value="Glutaredoxin"/>
    <property type="match status" value="1"/>
</dbReference>
<dbReference type="InterPro" id="IPR036249">
    <property type="entry name" value="Thioredoxin-like_sf"/>
</dbReference>
<protein>
    <recommendedName>
        <fullName evidence="6">Glutaredoxin domain-containing protein</fullName>
    </recommendedName>
</protein>
<dbReference type="Gene3D" id="3.40.30.10">
    <property type="entry name" value="Glutaredoxin"/>
    <property type="match status" value="1"/>
</dbReference>
<dbReference type="PANTHER" id="PTHR10293">
    <property type="entry name" value="GLUTAREDOXIN FAMILY MEMBER"/>
    <property type="match status" value="1"/>
</dbReference>
<dbReference type="GO" id="GO:0051537">
    <property type="term" value="F:2 iron, 2 sulfur cluster binding"/>
    <property type="evidence" value="ECO:0007669"/>
    <property type="project" value="UniProtKB-KW"/>
</dbReference>
<proteinExistence type="predicted"/>
<keyword evidence="4" id="KW-0411">Iron-sulfur</keyword>
<feature type="domain" description="Glutaredoxin" evidence="6">
    <location>
        <begin position="52"/>
        <end position="117"/>
    </location>
</feature>
<keyword evidence="1" id="KW-0001">2Fe-2S</keyword>
<dbReference type="InterPro" id="IPR033658">
    <property type="entry name" value="GRX_PICOT-like"/>
</dbReference>
<dbReference type="NCBIfam" id="TIGR00365">
    <property type="entry name" value="Grx4 family monothiol glutaredoxin"/>
    <property type="match status" value="1"/>
</dbReference>